<evidence type="ECO:0000256" key="1">
    <source>
        <dbReference type="SAM" id="SignalP"/>
    </source>
</evidence>
<sequence precursor="true">MRFALLFAALALLAPATSQAADKPDIKAARDKGIAFLKTTQRDDGGWSSTQMTGVTGLVAHALLSSGVPADDPAVAKALALLAKAVQPDGSIGAPNSRISAYETSIAVLALSAANKDGKYDAAIQNAIKFLRTVQFNEARGTAETDANFGGAGYNAGKSRPDLSNTHFFLEAFEVAGISSSDPAVQASIKFLSRCQNLAGPDNPDPEAAKVNDGGFQYTPVNSETDADSGLRSYGSMTYAGFKSMLYAGLSKDDPRVKAALSWIRKHYTLKENPGMGANGIYYYYYLFARALNAANLETLEDDKGTSHDWKQELASHLISEQAPNGSWTNRQSDRWQEGDPNLVTAYALFALSQCEK</sequence>
<dbReference type="Proteomes" id="UP000315700">
    <property type="component" value="Chromosome"/>
</dbReference>
<dbReference type="OrthoDB" id="179940at2"/>
<keyword evidence="4" id="KW-1185">Reference proteome</keyword>
<accession>A0A517SBL8</accession>
<keyword evidence="1" id="KW-0732">Signal</keyword>
<evidence type="ECO:0000313" key="4">
    <source>
        <dbReference type="Proteomes" id="UP000315700"/>
    </source>
</evidence>
<reference evidence="3 4" key="1">
    <citation type="submission" date="2019-02" db="EMBL/GenBank/DDBJ databases">
        <title>Deep-cultivation of Planctomycetes and their phenomic and genomic characterization uncovers novel biology.</title>
        <authorList>
            <person name="Wiegand S."/>
            <person name="Jogler M."/>
            <person name="Boedeker C."/>
            <person name="Pinto D."/>
            <person name="Vollmers J."/>
            <person name="Rivas-Marin E."/>
            <person name="Kohn T."/>
            <person name="Peeters S.H."/>
            <person name="Heuer A."/>
            <person name="Rast P."/>
            <person name="Oberbeckmann S."/>
            <person name="Bunk B."/>
            <person name="Jeske O."/>
            <person name="Meyerdierks A."/>
            <person name="Storesund J.E."/>
            <person name="Kallscheuer N."/>
            <person name="Luecker S."/>
            <person name="Lage O.M."/>
            <person name="Pohl T."/>
            <person name="Merkel B.J."/>
            <person name="Hornburger P."/>
            <person name="Mueller R.-W."/>
            <person name="Bruemmer F."/>
            <person name="Labrenz M."/>
            <person name="Spormann A.M."/>
            <person name="Op den Camp H."/>
            <person name="Overmann J."/>
            <person name="Amann R."/>
            <person name="Jetten M.S.M."/>
            <person name="Mascher T."/>
            <person name="Medema M.H."/>
            <person name="Devos D.P."/>
            <person name="Kaster A.-K."/>
            <person name="Ovreas L."/>
            <person name="Rohde M."/>
            <person name="Galperin M.Y."/>
            <person name="Jogler C."/>
        </authorList>
    </citation>
    <scope>NUCLEOTIDE SEQUENCE [LARGE SCALE GENOMIC DNA]</scope>
    <source>
        <strain evidence="3 4">Pan44</strain>
    </source>
</reference>
<dbReference type="GO" id="GO:0016740">
    <property type="term" value="F:transferase activity"/>
    <property type="evidence" value="ECO:0007669"/>
    <property type="project" value="UniProtKB-KW"/>
</dbReference>
<dbReference type="InterPro" id="IPR032696">
    <property type="entry name" value="SQ_cyclase_C"/>
</dbReference>
<dbReference type="SUPFAM" id="SSF48239">
    <property type="entry name" value="Terpenoid cyclases/Protein prenyltransferases"/>
    <property type="match status" value="1"/>
</dbReference>
<feature type="signal peptide" evidence="1">
    <location>
        <begin position="1"/>
        <end position="20"/>
    </location>
</feature>
<dbReference type="InterPro" id="IPR008930">
    <property type="entry name" value="Terpenoid_cyclase/PrenylTrfase"/>
</dbReference>
<dbReference type="InParanoid" id="A0A517SBL8"/>
<proteinExistence type="predicted"/>
<dbReference type="RefSeq" id="WP_145028783.1">
    <property type="nucleotide sequence ID" value="NZ_CP036271.1"/>
</dbReference>
<protein>
    <submittedName>
        <fullName evidence="3">Prenyltransferase and squalene oxidase repeat protein</fullName>
    </submittedName>
</protein>
<feature type="chain" id="PRO_5021969309" evidence="1">
    <location>
        <begin position="21"/>
        <end position="357"/>
    </location>
</feature>
<dbReference type="Pfam" id="PF13243">
    <property type="entry name" value="SQHop_cyclase_C"/>
    <property type="match status" value="1"/>
</dbReference>
<dbReference type="KEGG" id="ccos:Pan44_15370"/>
<organism evidence="3 4">
    <name type="scientific">Caulifigura coniformis</name>
    <dbReference type="NCBI Taxonomy" id="2527983"/>
    <lineage>
        <taxon>Bacteria</taxon>
        <taxon>Pseudomonadati</taxon>
        <taxon>Planctomycetota</taxon>
        <taxon>Planctomycetia</taxon>
        <taxon>Planctomycetales</taxon>
        <taxon>Planctomycetaceae</taxon>
        <taxon>Caulifigura</taxon>
    </lineage>
</organism>
<gene>
    <name evidence="3" type="ORF">Pan44_15370</name>
</gene>
<name>A0A517SBL8_9PLAN</name>
<evidence type="ECO:0000313" key="3">
    <source>
        <dbReference type="EMBL" id="QDT53515.1"/>
    </source>
</evidence>
<dbReference type="Gene3D" id="1.50.10.20">
    <property type="match status" value="2"/>
</dbReference>
<dbReference type="EMBL" id="CP036271">
    <property type="protein sequence ID" value="QDT53515.1"/>
    <property type="molecule type" value="Genomic_DNA"/>
</dbReference>
<dbReference type="CDD" id="cd00688">
    <property type="entry name" value="ISOPREN_C2_like"/>
    <property type="match status" value="1"/>
</dbReference>
<dbReference type="AlphaFoldDB" id="A0A517SBL8"/>
<evidence type="ECO:0000259" key="2">
    <source>
        <dbReference type="Pfam" id="PF13243"/>
    </source>
</evidence>
<keyword evidence="3" id="KW-0808">Transferase</keyword>
<feature type="domain" description="Squalene cyclase C-terminal" evidence="2">
    <location>
        <begin position="54"/>
        <end position="200"/>
    </location>
</feature>